<dbReference type="SUPFAM" id="SSF53474">
    <property type="entry name" value="alpha/beta-Hydrolases"/>
    <property type="match status" value="1"/>
</dbReference>
<dbReference type="EMBL" id="JBANBB010000001">
    <property type="protein sequence ID" value="MEK0306595.1"/>
    <property type="molecule type" value="Genomic_DNA"/>
</dbReference>
<organism evidence="2 3">
    <name type="scientific">Bifidobacterium favimelis</name>
    <dbReference type="NCBI Taxonomy" id="3122979"/>
    <lineage>
        <taxon>Bacteria</taxon>
        <taxon>Bacillati</taxon>
        <taxon>Actinomycetota</taxon>
        <taxon>Actinomycetes</taxon>
        <taxon>Bifidobacteriales</taxon>
        <taxon>Bifidobacteriaceae</taxon>
        <taxon>Bifidobacterium</taxon>
    </lineage>
</organism>
<comment type="caution">
    <text evidence="2">The sequence shown here is derived from an EMBL/GenBank/DDBJ whole genome shotgun (WGS) entry which is preliminary data.</text>
</comment>
<evidence type="ECO:0000259" key="1">
    <source>
        <dbReference type="Pfam" id="PF00135"/>
    </source>
</evidence>
<dbReference type="Gene3D" id="3.40.50.1820">
    <property type="entry name" value="alpha/beta hydrolase"/>
    <property type="match status" value="1"/>
</dbReference>
<evidence type="ECO:0000313" key="3">
    <source>
        <dbReference type="Proteomes" id="UP001373159"/>
    </source>
</evidence>
<keyword evidence="3" id="KW-1185">Reference proteome</keyword>
<dbReference type="InterPro" id="IPR002018">
    <property type="entry name" value="CarbesteraseB"/>
</dbReference>
<dbReference type="InterPro" id="IPR029058">
    <property type="entry name" value="AB_hydrolase_fold"/>
</dbReference>
<dbReference type="Pfam" id="PF00135">
    <property type="entry name" value="COesterase"/>
    <property type="match status" value="1"/>
</dbReference>
<dbReference type="PANTHER" id="PTHR11559">
    <property type="entry name" value="CARBOXYLESTERASE"/>
    <property type="match status" value="1"/>
</dbReference>
<protein>
    <submittedName>
        <fullName evidence="2">Carboxylesterase family protein</fullName>
    </submittedName>
</protein>
<evidence type="ECO:0000313" key="2">
    <source>
        <dbReference type="EMBL" id="MEK0306595.1"/>
    </source>
</evidence>
<dbReference type="InterPro" id="IPR050309">
    <property type="entry name" value="Type-B_Carboxylest/Lipase"/>
</dbReference>
<dbReference type="RefSeq" id="WP_340469134.1">
    <property type="nucleotide sequence ID" value="NZ_JBANBB010000001.1"/>
</dbReference>
<name>A0ABU8ZMW9_9BIFI</name>
<dbReference type="Proteomes" id="UP001373159">
    <property type="component" value="Unassembled WGS sequence"/>
</dbReference>
<proteinExistence type="predicted"/>
<sequence length="509" mass="57325">MPTVKTDRMTYVGLTTQKGTEAYLGIPYAKPPVGPLRWKAPEPLDPEEGVRDCTRFGNSALQKYDPVMYASRRQQSEDCLTLNVWVKNSKADKLPVMVFIHGGAYVEGGSSDPMYDGTNFTDRNDVVLVTINYRVNLFGYMNLASLPGGEEYRQSGYLGLMDQVAALRWVKENISYFGGDPDRVTVFGESCGSGSTMLLSVTPAAKGLFQRAIGESGPIQLYNTPESTAPYAHEFMEMMGCKTAQELAAVPVGDIMMKFTGDFFAKHIHEISLIFAPTTDGDYLPAKPMKAFKDGAAKDVEILMGCNADEFAYWKLYFKDFANEMPDFWHHQAIFHFDGKLDSDKYEKLWAQTYPDQDPAARYLEYTNQIGFRVGTNLMCEYQSKYNKVYQYLFTYASKIPGMGSCHAIELPFVLHNTQRPDLPKTMTGEVPPMHLADEMNDAWCSFAANGEPVSGRGDRWTDYSPEHPDTMVINEEGWKLERDVNKKNMDLLRPAFEECLLDEGPESK</sequence>
<gene>
    <name evidence="2" type="ORF">V8P97_03815</name>
</gene>
<feature type="domain" description="Carboxylesterase type B" evidence="1">
    <location>
        <begin position="15"/>
        <end position="491"/>
    </location>
</feature>
<accession>A0ABU8ZMW9</accession>
<reference evidence="2 3" key="1">
    <citation type="submission" date="2024-02" db="EMBL/GenBank/DDBJ databases">
        <title>Bifidobacterium honeyensis sp. nov., isolated from the comb honey.</title>
        <authorList>
            <person name="Liu W."/>
            <person name="Li Y."/>
        </authorList>
    </citation>
    <scope>NUCLEOTIDE SEQUENCE [LARGE SCALE GENOMIC DNA]</scope>
    <source>
        <strain evidence="2 3">IMAU50988</strain>
    </source>
</reference>